<dbReference type="FunFam" id="1.20.1560.10:FF:000020">
    <property type="entry name" value="ABC metal ion transporter"/>
    <property type="match status" value="1"/>
</dbReference>
<dbReference type="CDD" id="cd03244">
    <property type="entry name" value="ABCC_MRP_domain2"/>
    <property type="match status" value="1"/>
</dbReference>
<feature type="signal peptide" evidence="14">
    <location>
        <begin position="1"/>
        <end position="16"/>
    </location>
</feature>
<dbReference type="InterPro" id="IPR050173">
    <property type="entry name" value="ABC_transporter_C-like"/>
</dbReference>
<comment type="subcellular location">
    <subcellularLocation>
        <location evidence="1">Vacuole membrane</location>
        <topology evidence="1">Multi-pass membrane protein</topology>
    </subcellularLocation>
</comment>
<feature type="transmembrane region" description="Helical" evidence="13">
    <location>
        <begin position="72"/>
        <end position="90"/>
    </location>
</feature>
<evidence type="ECO:0000313" key="17">
    <source>
        <dbReference type="EMBL" id="TFY72025.1"/>
    </source>
</evidence>
<gene>
    <name evidence="17" type="ORF">EVG20_g1007</name>
</gene>
<evidence type="ECO:0000256" key="9">
    <source>
        <dbReference type="ARBA" id="ARBA00022840"/>
    </source>
</evidence>
<dbReference type="PANTHER" id="PTHR24223">
    <property type="entry name" value="ATP-BINDING CASSETTE SUB-FAMILY C"/>
    <property type="match status" value="1"/>
</dbReference>
<dbReference type="GO" id="GO:0016887">
    <property type="term" value="F:ATP hydrolysis activity"/>
    <property type="evidence" value="ECO:0007669"/>
    <property type="project" value="InterPro"/>
</dbReference>
<dbReference type="InterPro" id="IPR003439">
    <property type="entry name" value="ABC_transporter-like_ATP-bd"/>
</dbReference>
<dbReference type="Proteomes" id="UP000298327">
    <property type="component" value="Unassembled WGS sequence"/>
</dbReference>
<dbReference type="InterPro" id="IPR017871">
    <property type="entry name" value="ABC_transporter-like_CS"/>
</dbReference>
<evidence type="ECO:0000256" key="14">
    <source>
        <dbReference type="SAM" id="SignalP"/>
    </source>
</evidence>
<feature type="transmembrane region" description="Helical" evidence="13">
    <location>
        <begin position="530"/>
        <end position="556"/>
    </location>
</feature>
<sequence length="1475" mass="163052">MIRTAALSALVELVSASDSVVERHRPSSTPNISCSTSIPMSTPSVACRDSEGWGPVSRLHDFDLTPCFEEGIILPTILLFLGFVSVFRIWSLKRAPPYKRQGKFSVWLLRLKIVFGALTTLTSFVNLVTVLALRQHVSVLQTYILEVLVLSLVPFLSYRNHTRTRRSSSTQLIFWPIYSCYSAIWSRTMLSRAASHIPLVLVLKWCTAGLGLAVFLLECLGPEYRMELPADGETPKAAENPLLTANLFSVWSFGWLTPLVRKGVSQYITEGDLPPLLTSDESANLGHDLKRALEKHRSLWIALFTAYGGPYVTAAMLKLIQDCLSFLQPQLLRLFLSYISTHKNGSGEAEGFAIILTMFLAAVAQSIIVHQYFQRCFDTGMRVRAGLVTAIYQKSLVLSSDERGRASGDILNLMSVDATRMQDLCTYGLMAISGPLQITLAFVSLYNLLGWSAFVGVAIMIISMPLNTTIARYLKKLQEVQMKNRDRRTRLMSELLANIRSIKLYAWENAFIRRILFVRNDLELKMLRKIAIFTALNSTLWTGIPLLVAFSSFATAALTLSRPLTADVIFPAIALFNLLQFPLAMFAQVTSNIIEALVSVKRLSAFLRAEELQPDARRLVCNHYLCDGDLVVEITEGEFVWSKEALNPILEGINVTVKKGELVGILGRVGAGKTSLLSAIIGEMLRVNGEVTLHGSLSYAPQSPWIMSATIKDNIIFSHEYDETFYNLVLDACALRPDLELMPLGDLTEVGERGITLSGGQRARISLARAVYARADLTLLDDVLAAVDSHVARHIFDQVIGPYGLLASKARILVTNSISFVRQFDKIVYLRCGIIIESGSFSKLIADSESELNKLIHGHMSTTASSGSTTPRTVAEVSTPLMEQLTAPGMPMEDTSLTAEKIEVLADKLTRKKSFTKANIVKRVALPIASGDGQTKEYSAQGRVQTTVYMNYIKAASKAGFTLFLVGTILNQVLGILANIVLKSWAEHNREHGSNSDASKYLLIYGSLSLSSTIISGLAAIFIWVLCSLRSSKQLHDSMLYSVIRAPLTFFELTPSGRIMNLFSRDIYVVDQVLARVIQSMFRTVIQCAGIVAVIGVSFPAFLLAIFPLGWFYTQVMKYYLATSRELKRLDAVSRSPIFAWFSESLNGISTIRAFNQQSIFTALNECRIDRNQICYLPSISVNRWLALRLEFLGSVIILLASSLAMGALLTSSVDAGLVGLVLTYALNMTSSLNWVVRSASEVEQNIVSVERILHYIELEPEAPYELPEAKPLGVWPSKGKVEFQNYSLKYRPELEPVLKDINIDIKPSEKVGVCGRTGAGKSSLLLALFRILEPASGTIYIDGIDITTVGLYDLRSAISIVPQSPDLFEGTIRENIDPVGEYQDSEIWAAVIQSHLKEYVESLPDKLDALVREGGSSLSAGQRQLICFARALLRKSKILVLDEATSAVDLETDHAIQEIIRGPQFADVTMLTIA</sequence>
<reference evidence="17 18" key="1">
    <citation type="submission" date="2019-02" db="EMBL/GenBank/DDBJ databases">
        <title>Genome sequencing of the rare red list fungi Dentipellis fragilis.</title>
        <authorList>
            <person name="Buettner E."/>
            <person name="Kellner H."/>
        </authorList>
    </citation>
    <scope>NUCLEOTIDE SEQUENCE [LARGE SCALE GENOMIC DNA]</scope>
    <source>
        <strain evidence="17 18">DSM 105465</strain>
    </source>
</reference>
<dbReference type="GO" id="GO:0042592">
    <property type="term" value="P:homeostatic process"/>
    <property type="evidence" value="ECO:0007669"/>
    <property type="project" value="UniProtKB-ARBA"/>
</dbReference>
<dbReference type="Pfam" id="PF00005">
    <property type="entry name" value="ABC_tran"/>
    <property type="match status" value="2"/>
</dbReference>
<keyword evidence="6 13" id="KW-0812">Transmembrane</keyword>
<feature type="domain" description="ABC transmembrane type-1" evidence="16">
    <location>
        <begin position="312"/>
        <end position="595"/>
    </location>
</feature>
<feature type="transmembrane region" description="Helical" evidence="13">
    <location>
        <begin position="424"/>
        <end position="445"/>
    </location>
</feature>
<feature type="domain" description="ABC transporter" evidence="15">
    <location>
        <begin position="632"/>
        <end position="857"/>
    </location>
</feature>
<dbReference type="InterPro" id="IPR044746">
    <property type="entry name" value="ABCC_6TM_D1"/>
</dbReference>
<dbReference type="FunFam" id="3.40.50.300:FF:000450">
    <property type="entry name" value="ABC transporter C family member 2"/>
    <property type="match status" value="1"/>
</dbReference>
<dbReference type="InterPro" id="IPR036640">
    <property type="entry name" value="ABC1_TM_sf"/>
</dbReference>
<dbReference type="InterPro" id="IPR056227">
    <property type="entry name" value="TMD0_ABC"/>
</dbReference>
<keyword evidence="14" id="KW-0732">Signal</keyword>
<feature type="transmembrane region" description="Helical" evidence="13">
    <location>
        <begin position="196"/>
        <end position="217"/>
    </location>
</feature>
<dbReference type="PROSITE" id="PS50929">
    <property type="entry name" value="ABC_TM1F"/>
    <property type="match status" value="2"/>
</dbReference>
<keyword evidence="3" id="KW-0813">Transport</keyword>
<dbReference type="CDD" id="cd03250">
    <property type="entry name" value="ABCC_MRP_domain1"/>
    <property type="match status" value="1"/>
</dbReference>
<evidence type="ECO:0000256" key="10">
    <source>
        <dbReference type="ARBA" id="ARBA00022967"/>
    </source>
</evidence>
<dbReference type="SUPFAM" id="SSF90123">
    <property type="entry name" value="ABC transporter transmembrane region"/>
    <property type="match status" value="2"/>
</dbReference>
<dbReference type="InterPro" id="IPR027417">
    <property type="entry name" value="P-loop_NTPase"/>
</dbReference>
<dbReference type="PROSITE" id="PS00211">
    <property type="entry name" value="ABC_TRANSPORTER_1"/>
    <property type="match status" value="2"/>
</dbReference>
<feature type="transmembrane region" description="Helical" evidence="13">
    <location>
        <begin position="451"/>
        <end position="474"/>
    </location>
</feature>
<comment type="caution">
    <text evidence="17">The sequence shown here is derived from an EMBL/GenBank/DDBJ whole genome shotgun (WGS) entry which is preliminary data.</text>
</comment>
<dbReference type="InterPro" id="IPR003593">
    <property type="entry name" value="AAA+_ATPase"/>
</dbReference>
<feature type="transmembrane region" description="Helical" evidence="13">
    <location>
        <begin position="352"/>
        <end position="373"/>
    </location>
</feature>
<keyword evidence="4" id="KW-0597">Phosphoprotein</keyword>
<dbReference type="SUPFAM" id="SSF52540">
    <property type="entry name" value="P-loop containing nucleoside triphosphate hydrolases"/>
    <property type="match status" value="2"/>
</dbReference>
<dbReference type="Pfam" id="PF24357">
    <property type="entry name" value="TMD0_ABC"/>
    <property type="match status" value="1"/>
</dbReference>
<evidence type="ECO:0000256" key="2">
    <source>
        <dbReference type="ARBA" id="ARBA00009726"/>
    </source>
</evidence>
<feature type="transmembrane region" description="Helical" evidence="13">
    <location>
        <begin position="139"/>
        <end position="158"/>
    </location>
</feature>
<feature type="domain" description="ABC transporter" evidence="15">
    <location>
        <begin position="1282"/>
        <end position="1474"/>
    </location>
</feature>
<keyword evidence="12 13" id="KW-0472">Membrane</keyword>
<keyword evidence="18" id="KW-1185">Reference proteome</keyword>
<feature type="chain" id="PRO_5021408591" description="Metal resistance protein YCF1" evidence="14">
    <location>
        <begin position="17"/>
        <end position="1475"/>
    </location>
</feature>
<dbReference type="PANTHER" id="PTHR24223:SF443">
    <property type="entry name" value="MULTIDRUG-RESISTANCE LIKE PROTEIN 1, ISOFORM I"/>
    <property type="match status" value="1"/>
</dbReference>
<dbReference type="FunFam" id="1.20.1560.10:FF:000001">
    <property type="entry name" value="ATP-binding cassette subfamily C member 1"/>
    <property type="match status" value="1"/>
</dbReference>
<dbReference type="CDD" id="cd18579">
    <property type="entry name" value="ABC_6TM_ABCC_D1"/>
    <property type="match status" value="1"/>
</dbReference>
<keyword evidence="5" id="KW-0926">Vacuole</keyword>
<proteinExistence type="inferred from homology"/>
<feature type="transmembrane region" description="Helical" evidence="13">
    <location>
        <begin position="959"/>
        <end position="982"/>
    </location>
</feature>
<keyword evidence="9" id="KW-0067">ATP-binding</keyword>
<dbReference type="GO" id="GO:0005524">
    <property type="term" value="F:ATP binding"/>
    <property type="evidence" value="ECO:0007669"/>
    <property type="project" value="UniProtKB-KW"/>
</dbReference>
<feature type="transmembrane region" description="Helical" evidence="13">
    <location>
        <begin position="1002"/>
        <end position="1026"/>
    </location>
</feature>
<evidence type="ECO:0000256" key="6">
    <source>
        <dbReference type="ARBA" id="ARBA00022692"/>
    </source>
</evidence>
<evidence type="ECO:0000313" key="18">
    <source>
        <dbReference type="Proteomes" id="UP000298327"/>
    </source>
</evidence>
<dbReference type="Pfam" id="PF00664">
    <property type="entry name" value="ABC_membrane"/>
    <property type="match status" value="2"/>
</dbReference>
<protein>
    <recommendedName>
        <fullName evidence="19">Metal resistance protein YCF1</fullName>
    </recommendedName>
</protein>
<evidence type="ECO:0008006" key="19">
    <source>
        <dbReference type="Google" id="ProtNLM"/>
    </source>
</evidence>
<feature type="transmembrane region" description="Helical" evidence="13">
    <location>
        <begin position="299"/>
        <end position="320"/>
    </location>
</feature>
<feature type="transmembrane region" description="Helical" evidence="13">
    <location>
        <begin position="1192"/>
        <end position="1211"/>
    </location>
</feature>
<dbReference type="Gene3D" id="3.40.50.300">
    <property type="entry name" value="P-loop containing nucleotide triphosphate hydrolases"/>
    <property type="match status" value="2"/>
</dbReference>
<name>A0A4Y9ZB47_9AGAM</name>
<evidence type="ECO:0000256" key="11">
    <source>
        <dbReference type="ARBA" id="ARBA00022989"/>
    </source>
</evidence>
<dbReference type="OrthoDB" id="6500128at2759"/>
<dbReference type="Gene3D" id="1.20.1560.10">
    <property type="entry name" value="ABC transporter type 1, transmembrane domain"/>
    <property type="match status" value="2"/>
</dbReference>
<dbReference type="CDD" id="cd18603">
    <property type="entry name" value="ABC_6TM_MRP1_2_3_6_D2_like"/>
    <property type="match status" value="1"/>
</dbReference>
<dbReference type="EMBL" id="SEOQ01000028">
    <property type="protein sequence ID" value="TFY72025.1"/>
    <property type="molecule type" value="Genomic_DNA"/>
</dbReference>
<dbReference type="FunFam" id="3.40.50.300:FF:000163">
    <property type="entry name" value="Multidrug resistance-associated protein member 4"/>
    <property type="match status" value="1"/>
</dbReference>
<evidence type="ECO:0000256" key="8">
    <source>
        <dbReference type="ARBA" id="ARBA00022741"/>
    </source>
</evidence>
<evidence type="ECO:0000259" key="15">
    <source>
        <dbReference type="PROSITE" id="PS50893"/>
    </source>
</evidence>
<dbReference type="GO" id="GO:0000329">
    <property type="term" value="C:fungal-type vacuole membrane"/>
    <property type="evidence" value="ECO:0007669"/>
    <property type="project" value="UniProtKB-ARBA"/>
</dbReference>
<keyword evidence="8" id="KW-0547">Nucleotide-binding</keyword>
<feature type="transmembrane region" description="Helical" evidence="13">
    <location>
        <begin position="1088"/>
        <end position="1113"/>
    </location>
</feature>
<keyword evidence="7" id="KW-0677">Repeat</keyword>
<accession>A0A4Y9ZB47</accession>
<evidence type="ECO:0000256" key="5">
    <source>
        <dbReference type="ARBA" id="ARBA00022554"/>
    </source>
</evidence>
<dbReference type="SMART" id="SM00382">
    <property type="entry name" value="AAA"/>
    <property type="match status" value="2"/>
</dbReference>
<dbReference type="InterPro" id="IPR011527">
    <property type="entry name" value="ABC1_TM_dom"/>
</dbReference>
<evidence type="ECO:0000256" key="7">
    <source>
        <dbReference type="ARBA" id="ARBA00022737"/>
    </source>
</evidence>
<keyword evidence="10" id="KW-1278">Translocase</keyword>
<feature type="domain" description="ABC transmembrane type-1" evidence="16">
    <location>
        <begin position="963"/>
        <end position="1245"/>
    </location>
</feature>
<dbReference type="GO" id="GO:0140359">
    <property type="term" value="F:ABC-type transporter activity"/>
    <property type="evidence" value="ECO:0007669"/>
    <property type="project" value="InterPro"/>
</dbReference>
<comment type="similarity">
    <text evidence="2">Belongs to the ABC transporter superfamily. ABCC family. Conjugate transporter (TC 3.A.1.208) subfamily.</text>
</comment>
<dbReference type="STRING" id="205917.A0A4Y9ZB47"/>
<evidence type="ECO:0000256" key="4">
    <source>
        <dbReference type="ARBA" id="ARBA00022553"/>
    </source>
</evidence>
<dbReference type="PROSITE" id="PS50893">
    <property type="entry name" value="ABC_TRANSPORTER_2"/>
    <property type="match status" value="2"/>
</dbReference>
<organism evidence="17 18">
    <name type="scientific">Dentipellis fragilis</name>
    <dbReference type="NCBI Taxonomy" id="205917"/>
    <lineage>
        <taxon>Eukaryota</taxon>
        <taxon>Fungi</taxon>
        <taxon>Dikarya</taxon>
        <taxon>Basidiomycota</taxon>
        <taxon>Agaricomycotina</taxon>
        <taxon>Agaricomycetes</taxon>
        <taxon>Russulales</taxon>
        <taxon>Hericiaceae</taxon>
        <taxon>Dentipellis</taxon>
    </lineage>
</organism>
<evidence type="ECO:0000256" key="13">
    <source>
        <dbReference type="SAM" id="Phobius"/>
    </source>
</evidence>
<evidence type="ECO:0000256" key="1">
    <source>
        <dbReference type="ARBA" id="ARBA00004128"/>
    </source>
</evidence>
<feature type="transmembrane region" description="Helical" evidence="13">
    <location>
        <begin position="111"/>
        <end position="133"/>
    </location>
</feature>
<keyword evidence="11 13" id="KW-1133">Transmembrane helix</keyword>
<evidence type="ECO:0000256" key="3">
    <source>
        <dbReference type="ARBA" id="ARBA00022448"/>
    </source>
</evidence>
<evidence type="ECO:0000256" key="12">
    <source>
        <dbReference type="ARBA" id="ARBA00023136"/>
    </source>
</evidence>
<feature type="transmembrane region" description="Helical" evidence="13">
    <location>
        <begin position="170"/>
        <end position="190"/>
    </location>
</feature>
<evidence type="ECO:0000259" key="16">
    <source>
        <dbReference type="PROSITE" id="PS50929"/>
    </source>
</evidence>